<dbReference type="InterPro" id="IPR004859">
    <property type="entry name" value="Xrn1_N"/>
</dbReference>
<dbReference type="InterPro" id="IPR041412">
    <property type="entry name" value="Xrn1_helical"/>
</dbReference>
<feature type="compositionally biased region" description="Polar residues" evidence="5">
    <location>
        <begin position="1218"/>
        <end position="1229"/>
    </location>
</feature>
<dbReference type="Pfam" id="PF03159">
    <property type="entry name" value="XRN_N"/>
    <property type="match status" value="1"/>
</dbReference>
<keyword evidence="3 11" id="KW-0269">Exonuclease</keyword>
<dbReference type="Gene3D" id="2.170.260.40">
    <property type="match status" value="1"/>
</dbReference>
<feature type="compositionally biased region" description="Basic and acidic residues" evidence="5">
    <location>
        <begin position="1406"/>
        <end position="1422"/>
    </location>
</feature>
<keyword evidence="1" id="KW-0540">Nuclease</keyword>
<dbReference type="Pfam" id="PF18334">
    <property type="entry name" value="XRN1_D2_D3"/>
    <property type="match status" value="1"/>
</dbReference>
<dbReference type="PANTHER" id="PTHR12341">
    <property type="entry name" value="5'-&gt;3' EXORIBONUCLEASE"/>
    <property type="match status" value="1"/>
</dbReference>
<feature type="compositionally biased region" description="Polar residues" evidence="5">
    <location>
        <begin position="1173"/>
        <end position="1208"/>
    </location>
</feature>
<dbReference type="GO" id="GO:0004534">
    <property type="term" value="F:5'-3' RNA exonuclease activity"/>
    <property type="evidence" value="ECO:0007669"/>
    <property type="project" value="TreeGrafter"/>
</dbReference>
<feature type="domain" description="Exoribonuclease Xrn1 D2/D3" evidence="10">
    <location>
        <begin position="831"/>
        <end position="1052"/>
    </location>
</feature>
<feature type="compositionally biased region" description="Basic and acidic residues" evidence="5">
    <location>
        <begin position="380"/>
        <end position="397"/>
    </location>
</feature>
<dbReference type="PANTHER" id="PTHR12341:SF7">
    <property type="entry name" value="5'-3' EXORIBONUCLEASE 1"/>
    <property type="match status" value="1"/>
</dbReference>
<feature type="domain" description="Xrn1 helical" evidence="7">
    <location>
        <begin position="274"/>
        <end position="604"/>
    </location>
</feature>
<dbReference type="GO" id="GO:0016075">
    <property type="term" value="P:rRNA catabolic process"/>
    <property type="evidence" value="ECO:0007669"/>
    <property type="project" value="TreeGrafter"/>
</dbReference>
<dbReference type="Gene3D" id="3.40.50.12390">
    <property type="match status" value="1"/>
</dbReference>
<evidence type="ECO:0000313" key="11">
    <source>
        <dbReference type="EMBL" id="JAP72506.1"/>
    </source>
</evidence>
<feature type="region of interest" description="Disordered" evidence="5">
    <location>
        <begin position="1387"/>
        <end position="1453"/>
    </location>
</feature>
<evidence type="ECO:0000259" key="7">
    <source>
        <dbReference type="Pfam" id="PF17846"/>
    </source>
</evidence>
<dbReference type="GO" id="GO:0000956">
    <property type="term" value="P:nuclear-transcribed mRNA catabolic process"/>
    <property type="evidence" value="ECO:0007669"/>
    <property type="project" value="InterPro"/>
</dbReference>
<dbReference type="Pfam" id="PF18332">
    <property type="entry name" value="XRN1_D1"/>
    <property type="match status" value="1"/>
</dbReference>
<dbReference type="Gene3D" id="1.25.40.1050">
    <property type="match status" value="1"/>
</dbReference>
<evidence type="ECO:0000256" key="5">
    <source>
        <dbReference type="SAM" id="MobiDB-lite"/>
    </source>
</evidence>
<evidence type="ECO:0000256" key="3">
    <source>
        <dbReference type="ARBA" id="ARBA00022839"/>
    </source>
</evidence>
<evidence type="ECO:0000259" key="9">
    <source>
        <dbReference type="Pfam" id="PF18332"/>
    </source>
</evidence>
<sequence>MGVPKFYRWISERYPCLSTVVKEYQIPEFDNLYLDMNGIIHVCSHPNDDDPHFRISEERIFLDIFNYIDFLFRMIKPRKTFFMAVDGVAPRAKMNQQRGRRFRSAKEALALEKQALSRGEVLPTDARFDSNCISPGTSFMANLQEQLEQFVAVKISSDPLWQGVKVYLSGHQTPGEGEHKIMDFIRTERSKPGYDPNTRHCLYGLDADLIMLGTCSHEPHFALLREEIVYGKKQNQKRLNVPEEITFHLLHLSLLREYLSYEFQAVKDSLPFEFSLESLVDDWVLMCFLVGNDFLPHLPNLHIAHNALPILYQAYIEVLPTLGGYINEQGTLNLERFEKFLKRLSQFDYEKFTDVQADQKFLESKRAAATAPNGVVSQDSQDKAARDKERDPDEQRLLEKFSHLDIPDYESDEESEGTLEMEFRQHKRDYYTTKLEYKDVNKEVMQEQAHGYVRAIQWNLHYYYNGVQSWNWYYPHHYSPYISDIKDFQSIDMSFELGKPFLPFQQLMSILPAASKGLVPKAYQALMESEESPVLDYYPQDFTTDLNGKQQEWEAVVLIPFIDEDRLLPVMQELDSKLTDEERERNTHGGHLLFTYSHEPVTSFKCKKKGLLPNIEVNHARVEVLDKNIFRLPKEEIKKGLLDGVKTDIYFAGFPTFRHLPHTAKLERASVKVFQSLSKNESVLLTLTETPDKTLKEVADELLGKSVYVNWPHLLEALVVAVTSRDERYTFNEQAKGGVVHSRQADSDVEVFDMQTLSISERYRSRYGVNLGDVDIVVLCKTITGRKYICGPKGRITLDKQWSLHSVPYAVQSLVKDITEHCPEFEQFKTVEELFPVGKTCFMLGHPHYGCQGEVVDPSNKQGRIVVRLNIPPEPNLEGVVRNEKNLSQVHYMSSHQLAQWLGVNGLFVSRITGTVYVQMNSREADAPSLVNVGLNLKFNKSGEEVPGYSKRANETWFYSNKCHNVLQEYLTKFANFVEKIQPFMDRDRISVEDLYYRGEGKEEVREVAKWIKEQECAQLPRVKSGSESLDEGVVKAIEDTVDKLRAGEQQRSTILDVQPKSLFRAALHCGWMQPDPSATFRLFDRVVNVRENIAVPLGLRGTVTGICKVEEGEPKLCEVVFDQGFVGGLTLRCSPNRGYKLSTLSLVNLSHGARTQRGQQLYQVPARRQEQHAQATSPRKASSYGQGAHTSQAGKDQHWNSMSPQQHRQSRNRFHHSPNSPFEPQKSSPAPEPPIDSSSGSTDFASLWLGLQKASSLPQTANTQPAPLLPTYESSLHQGTPVSIEELFKGAEKMQQKIIESPPVSSIGALAELIQRTKESMGSEPVHYVVCMGGTEPFQKYKAFVMLPDGKKYSSACTVDKESALQDAAKRALPYVPAAGSLQMRSMAPTAAHQKQKVLGNTRGDAPEKSRAGTRPGEDGSRGISAGQPKAGANDLHPRPSVAVPAKRPSVP</sequence>
<dbReference type="FunFam" id="3.40.50.12390:FF:000002">
    <property type="entry name" value="5'-3' exoribonuclease 1"/>
    <property type="match status" value="1"/>
</dbReference>
<dbReference type="CDD" id="cd18673">
    <property type="entry name" value="PIN_XRN1-2-like"/>
    <property type="match status" value="1"/>
</dbReference>
<accession>A0A131Y3A4</accession>
<dbReference type="InterPro" id="IPR016494">
    <property type="entry name" value="5_3_exoribonuclease_1"/>
</dbReference>
<name>A0A131Y3A4_IXORI</name>
<dbReference type="GO" id="GO:0005634">
    <property type="term" value="C:nucleus"/>
    <property type="evidence" value="ECO:0007669"/>
    <property type="project" value="TreeGrafter"/>
</dbReference>
<evidence type="ECO:0000259" key="8">
    <source>
        <dbReference type="Pfam" id="PF18129"/>
    </source>
</evidence>
<dbReference type="InterPro" id="IPR047007">
    <property type="entry name" value="XRN1_D1_sf"/>
</dbReference>
<feature type="domain" description="5'-3' exoribonuclease 1 D1" evidence="9">
    <location>
        <begin position="640"/>
        <end position="821"/>
    </location>
</feature>
<dbReference type="InterPro" id="IPR041106">
    <property type="entry name" value="XRN1_D2_D3"/>
</dbReference>
<feature type="domain" description="5'-3' exoribonuclease 1 SH3-like" evidence="8">
    <location>
        <begin position="1079"/>
        <end position="1149"/>
    </location>
</feature>
<dbReference type="Pfam" id="PF17846">
    <property type="entry name" value="XRN_M"/>
    <property type="match status" value="1"/>
</dbReference>
<feature type="domain" description="Xrn1 N-terminal" evidence="6">
    <location>
        <begin position="1"/>
        <end position="227"/>
    </location>
</feature>
<dbReference type="InterPro" id="IPR040992">
    <property type="entry name" value="XRN1_D1"/>
</dbReference>
<reference evidence="11" key="1">
    <citation type="submission" date="2016-02" db="EMBL/GenBank/DDBJ databases">
        <title>RNAseq analyses of the midgut from blood- or serum-fed Ixodes ricinus ticks.</title>
        <authorList>
            <person name="Perner J."/>
            <person name="Provaznik J."/>
            <person name="Schrenkova J."/>
            <person name="Urbanova V."/>
            <person name="Ribeiro J.M."/>
            <person name="Kopacek P."/>
        </authorList>
    </citation>
    <scope>NUCLEOTIDE SEQUENCE</scope>
    <source>
        <tissue evidence="11">Gut</tissue>
    </source>
</reference>
<dbReference type="InterPro" id="IPR047008">
    <property type="entry name" value="XRN1_SH3_sf"/>
</dbReference>
<dbReference type="Pfam" id="PF18129">
    <property type="entry name" value="SH3_12"/>
    <property type="match status" value="1"/>
</dbReference>
<feature type="region of interest" description="Disordered" evidence="5">
    <location>
        <begin position="372"/>
        <end position="397"/>
    </location>
</feature>
<protein>
    <submittedName>
        <fullName evidence="11">Putative 5'-3' exonuclease hke1/rat1</fullName>
    </submittedName>
</protein>
<evidence type="ECO:0000256" key="1">
    <source>
        <dbReference type="ARBA" id="ARBA00022722"/>
    </source>
</evidence>
<feature type="non-terminal residue" evidence="11">
    <location>
        <position position="1453"/>
    </location>
</feature>
<organism evidence="11">
    <name type="scientific">Ixodes ricinus</name>
    <name type="common">Common tick</name>
    <name type="synonym">Acarus ricinus</name>
    <dbReference type="NCBI Taxonomy" id="34613"/>
    <lineage>
        <taxon>Eukaryota</taxon>
        <taxon>Metazoa</taxon>
        <taxon>Ecdysozoa</taxon>
        <taxon>Arthropoda</taxon>
        <taxon>Chelicerata</taxon>
        <taxon>Arachnida</taxon>
        <taxon>Acari</taxon>
        <taxon>Parasitiformes</taxon>
        <taxon>Ixodida</taxon>
        <taxon>Ixodoidea</taxon>
        <taxon>Ixodidae</taxon>
        <taxon>Ixodinae</taxon>
        <taxon>Ixodes</taxon>
    </lineage>
</organism>
<dbReference type="EMBL" id="GEFM01003290">
    <property type="protein sequence ID" value="JAP72506.1"/>
    <property type="molecule type" value="mRNA"/>
</dbReference>
<evidence type="ECO:0000259" key="10">
    <source>
        <dbReference type="Pfam" id="PF18334"/>
    </source>
</evidence>
<evidence type="ECO:0000256" key="4">
    <source>
        <dbReference type="ARBA" id="ARBA00038299"/>
    </source>
</evidence>
<dbReference type="InterPro" id="IPR041385">
    <property type="entry name" value="SH3_12"/>
</dbReference>
<comment type="similarity">
    <text evidence="4">Belongs to the 5'-3' exonuclease family.</text>
</comment>
<proteinExistence type="evidence at transcript level"/>
<dbReference type="PIRSF" id="PIRSF006743">
    <property type="entry name" value="Exonuclease_Xnr1"/>
    <property type="match status" value="1"/>
</dbReference>
<dbReference type="GO" id="GO:0003723">
    <property type="term" value="F:RNA binding"/>
    <property type="evidence" value="ECO:0007669"/>
    <property type="project" value="TreeGrafter"/>
</dbReference>
<dbReference type="Gene3D" id="2.30.30.750">
    <property type="match status" value="1"/>
</dbReference>
<feature type="region of interest" description="Disordered" evidence="5">
    <location>
        <begin position="1165"/>
        <end position="1244"/>
    </location>
</feature>
<evidence type="ECO:0000256" key="2">
    <source>
        <dbReference type="ARBA" id="ARBA00022801"/>
    </source>
</evidence>
<keyword evidence="2" id="KW-0378">Hydrolase</keyword>
<dbReference type="InterPro" id="IPR027073">
    <property type="entry name" value="5_3_exoribonuclease"/>
</dbReference>
<evidence type="ECO:0000259" key="6">
    <source>
        <dbReference type="Pfam" id="PF03159"/>
    </source>
</evidence>